<dbReference type="PANTHER" id="PTHR48152:SF3">
    <property type="entry name" value="DUF946 FAMILY PROTEIN (DUF946)"/>
    <property type="match status" value="1"/>
</dbReference>
<sequence length="242" mass="27186">MASRRRIYASQSHHSRRQQGWEAISDESICESQVQSPIRGSDLHLTATCASPLTVLDQNIPVQSIVEWAEFTILVLNVHRCLTNFLIPQRNPFYFPNQSNFGTMDQTGWVFYFLNHQRFSGAEIGYGAKAQEVLGQVRRRVCFMQPTKVNCRLQASPPSTKHKKDNITLFIKTIFKLPAPVPKWPPGTSFASGIIDLGALHVSQATSFEKVWATYEGGLDNQGATFYEPSSIAEVLLELGRI</sequence>
<dbReference type="PANTHER" id="PTHR48152">
    <property type="entry name" value="F1C9.34 PROTEIN"/>
    <property type="match status" value="1"/>
</dbReference>
<evidence type="ECO:0000313" key="1">
    <source>
        <dbReference type="EMBL" id="KAK1367665.1"/>
    </source>
</evidence>
<dbReference type="InterPro" id="IPR009291">
    <property type="entry name" value="Vps62"/>
</dbReference>
<accession>A0AAD8M9Y0</accession>
<evidence type="ECO:0000313" key="2">
    <source>
        <dbReference type="Proteomes" id="UP001237642"/>
    </source>
</evidence>
<organism evidence="1 2">
    <name type="scientific">Heracleum sosnowskyi</name>
    <dbReference type="NCBI Taxonomy" id="360622"/>
    <lineage>
        <taxon>Eukaryota</taxon>
        <taxon>Viridiplantae</taxon>
        <taxon>Streptophyta</taxon>
        <taxon>Embryophyta</taxon>
        <taxon>Tracheophyta</taxon>
        <taxon>Spermatophyta</taxon>
        <taxon>Magnoliopsida</taxon>
        <taxon>eudicotyledons</taxon>
        <taxon>Gunneridae</taxon>
        <taxon>Pentapetalae</taxon>
        <taxon>asterids</taxon>
        <taxon>campanulids</taxon>
        <taxon>Apiales</taxon>
        <taxon>Apiaceae</taxon>
        <taxon>Apioideae</taxon>
        <taxon>apioid superclade</taxon>
        <taxon>Tordylieae</taxon>
        <taxon>Tordyliinae</taxon>
        <taxon>Heracleum</taxon>
    </lineage>
</organism>
<keyword evidence="2" id="KW-1185">Reference proteome</keyword>
<protein>
    <submittedName>
        <fullName evidence="1">Uncharacterized protein</fullName>
    </submittedName>
</protein>
<dbReference type="EMBL" id="JAUIZM010000008">
    <property type="protein sequence ID" value="KAK1367665.1"/>
    <property type="molecule type" value="Genomic_DNA"/>
</dbReference>
<dbReference type="AlphaFoldDB" id="A0AAD8M9Y0"/>
<name>A0AAD8M9Y0_9APIA</name>
<comment type="caution">
    <text evidence="1">The sequence shown here is derived from an EMBL/GenBank/DDBJ whole genome shotgun (WGS) entry which is preliminary data.</text>
</comment>
<gene>
    <name evidence="1" type="ORF">POM88_033757</name>
</gene>
<dbReference type="Pfam" id="PF06101">
    <property type="entry name" value="Vps62"/>
    <property type="match status" value="1"/>
</dbReference>
<dbReference type="Proteomes" id="UP001237642">
    <property type="component" value="Unassembled WGS sequence"/>
</dbReference>
<proteinExistence type="predicted"/>
<reference evidence="1" key="2">
    <citation type="submission" date="2023-05" db="EMBL/GenBank/DDBJ databases">
        <authorList>
            <person name="Schelkunov M.I."/>
        </authorList>
    </citation>
    <scope>NUCLEOTIDE SEQUENCE</scope>
    <source>
        <strain evidence="1">Hsosn_3</strain>
        <tissue evidence="1">Leaf</tissue>
    </source>
</reference>
<reference evidence="1" key="1">
    <citation type="submission" date="2023-02" db="EMBL/GenBank/DDBJ databases">
        <title>Genome of toxic invasive species Heracleum sosnowskyi carries increased number of genes despite the absence of recent whole-genome duplications.</title>
        <authorList>
            <person name="Schelkunov M."/>
            <person name="Shtratnikova V."/>
            <person name="Makarenko M."/>
            <person name="Klepikova A."/>
            <person name="Omelchenko D."/>
            <person name="Novikova G."/>
            <person name="Obukhova E."/>
            <person name="Bogdanov V."/>
            <person name="Penin A."/>
            <person name="Logacheva M."/>
        </authorList>
    </citation>
    <scope>NUCLEOTIDE SEQUENCE</scope>
    <source>
        <strain evidence="1">Hsosn_3</strain>
        <tissue evidence="1">Leaf</tissue>
    </source>
</reference>